<feature type="transmembrane region" description="Helical" evidence="1">
    <location>
        <begin position="192"/>
        <end position="211"/>
    </location>
</feature>
<evidence type="ECO:0000256" key="1">
    <source>
        <dbReference type="SAM" id="Phobius"/>
    </source>
</evidence>
<organism evidence="2 3">
    <name type="scientific">Talaromyces proteolyticus</name>
    <dbReference type="NCBI Taxonomy" id="1131652"/>
    <lineage>
        <taxon>Eukaryota</taxon>
        <taxon>Fungi</taxon>
        <taxon>Dikarya</taxon>
        <taxon>Ascomycota</taxon>
        <taxon>Pezizomycotina</taxon>
        <taxon>Eurotiomycetes</taxon>
        <taxon>Eurotiomycetidae</taxon>
        <taxon>Eurotiales</taxon>
        <taxon>Trichocomaceae</taxon>
        <taxon>Talaromyces</taxon>
        <taxon>Talaromyces sect. Bacilispori</taxon>
    </lineage>
</organism>
<feature type="transmembrane region" description="Helical" evidence="1">
    <location>
        <begin position="81"/>
        <end position="99"/>
    </location>
</feature>
<feature type="transmembrane region" description="Helical" evidence="1">
    <location>
        <begin position="54"/>
        <end position="72"/>
    </location>
</feature>
<evidence type="ECO:0000313" key="2">
    <source>
        <dbReference type="EMBL" id="KAH8698987.1"/>
    </source>
</evidence>
<keyword evidence="3" id="KW-1185">Reference proteome</keyword>
<evidence type="ECO:0000313" key="3">
    <source>
        <dbReference type="Proteomes" id="UP001201262"/>
    </source>
</evidence>
<dbReference type="AlphaFoldDB" id="A0AAD4KTK6"/>
<protein>
    <submittedName>
        <fullName evidence="2">Uncharacterized protein</fullName>
    </submittedName>
</protein>
<comment type="caution">
    <text evidence="2">The sequence shown here is derived from an EMBL/GenBank/DDBJ whole genome shotgun (WGS) entry which is preliminary data.</text>
</comment>
<dbReference type="Proteomes" id="UP001201262">
    <property type="component" value="Unassembled WGS sequence"/>
</dbReference>
<accession>A0AAD4KTK6</accession>
<gene>
    <name evidence="2" type="ORF">BGW36DRAFT_294191</name>
</gene>
<feature type="transmembrane region" description="Helical" evidence="1">
    <location>
        <begin position="300"/>
        <end position="323"/>
    </location>
</feature>
<dbReference type="GeneID" id="70241355"/>
<sequence length="405" mass="44886">MRAIHSLFIALSAISLPLLWLPMLLNGTLDDISQAIENNVLPDGTPLKTTYSGIPFFDNLLSILVAFFYALANGSYLGPRLMLTDLGATLHVALGWMVIESVRNGKKPWYLSLPGVFGVLWNIAGAGIVLPLYSLIHIQTPVKELGISIYHAKSLIPAMLVSSIPFCMMILSPTSGRYSADQHQNTIAVFQFAPLVWIAAQYTFSFCLSLIDRMTKASLSDRSRTGIEHTSTQLDSERKRRSNIYIQTTQLFFAVYSAVVHLVCSFTALLSSDSSVTIFRVFVPNPIGVDRDSPQRLTQAAILFLQYDWLIICLTAIIYSYLLLEPELSTTTKQVRWKATPGSFVRLLVFLPIGKSLSSVIALLVFTILLGPSTVVSLALWQYEKRLFSGASLVEPEGRSIVKRD</sequence>
<feature type="transmembrane region" description="Helical" evidence="1">
    <location>
        <begin position="154"/>
        <end position="172"/>
    </location>
</feature>
<keyword evidence="1" id="KW-1133">Transmembrane helix</keyword>
<dbReference type="RefSeq" id="XP_046073451.1">
    <property type="nucleotide sequence ID" value="XM_046211068.1"/>
</dbReference>
<dbReference type="EMBL" id="JAJTJA010000005">
    <property type="protein sequence ID" value="KAH8698987.1"/>
    <property type="molecule type" value="Genomic_DNA"/>
</dbReference>
<keyword evidence="1" id="KW-0812">Transmembrane</keyword>
<feature type="transmembrane region" description="Helical" evidence="1">
    <location>
        <begin position="248"/>
        <end position="270"/>
    </location>
</feature>
<reference evidence="2" key="1">
    <citation type="submission" date="2021-12" db="EMBL/GenBank/DDBJ databases">
        <title>Convergent genome expansion in fungi linked to evolution of root-endophyte symbiosis.</title>
        <authorList>
            <consortium name="DOE Joint Genome Institute"/>
            <person name="Ke Y.-H."/>
            <person name="Bonito G."/>
            <person name="Liao H.-L."/>
            <person name="Looney B."/>
            <person name="Rojas-Flechas A."/>
            <person name="Nash J."/>
            <person name="Hameed K."/>
            <person name="Schadt C."/>
            <person name="Martin F."/>
            <person name="Crous P.W."/>
            <person name="Miettinen O."/>
            <person name="Magnuson J.K."/>
            <person name="Labbe J."/>
            <person name="Jacobson D."/>
            <person name="Doktycz M.J."/>
            <person name="Veneault-Fourrey C."/>
            <person name="Kuo A."/>
            <person name="Mondo S."/>
            <person name="Calhoun S."/>
            <person name="Riley R."/>
            <person name="Ohm R."/>
            <person name="LaButti K."/>
            <person name="Andreopoulos B."/>
            <person name="Pangilinan J."/>
            <person name="Nolan M."/>
            <person name="Tritt A."/>
            <person name="Clum A."/>
            <person name="Lipzen A."/>
            <person name="Daum C."/>
            <person name="Barry K."/>
            <person name="Grigoriev I.V."/>
            <person name="Vilgalys R."/>
        </authorList>
    </citation>
    <scope>NUCLEOTIDE SEQUENCE</scope>
    <source>
        <strain evidence="2">PMI_201</strain>
    </source>
</reference>
<feature type="transmembrane region" description="Helical" evidence="1">
    <location>
        <begin position="111"/>
        <end position="133"/>
    </location>
</feature>
<keyword evidence="1" id="KW-0472">Membrane</keyword>
<name>A0AAD4KTK6_9EURO</name>
<proteinExistence type="predicted"/>